<comment type="caution">
    <text evidence="1">The sequence shown here is derived from an EMBL/GenBank/DDBJ whole genome shotgun (WGS) entry which is preliminary data.</text>
</comment>
<evidence type="ECO:0000313" key="2">
    <source>
        <dbReference type="Proteomes" id="UP000284403"/>
    </source>
</evidence>
<dbReference type="AlphaFoldDB" id="A0A422MUB0"/>
<dbReference type="RefSeq" id="XP_029223443.1">
    <property type="nucleotide sequence ID" value="XM_029376442.1"/>
</dbReference>
<organism evidence="1 2">
    <name type="scientific">Trypanosoma conorhini</name>
    <dbReference type="NCBI Taxonomy" id="83891"/>
    <lineage>
        <taxon>Eukaryota</taxon>
        <taxon>Discoba</taxon>
        <taxon>Euglenozoa</taxon>
        <taxon>Kinetoplastea</taxon>
        <taxon>Metakinetoplastina</taxon>
        <taxon>Trypanosomatida</taxon>
        <taxon>Trypanosomatidae</taxon>
        <taxon>Trypanosoma</taxon>
    </lineage>
</organism>
<dbReference type="GeneID" id="40323242"/>
<evidence type="ECO:0000313" key="1">
    <source>
        <dbReference type="EMBL" id="RNE96822.1"/>
    </source>
</evidence>
<sequence length="671" mass="73895">MSTVEELQREIGEENMQHQQTMETVMRQLEISQSVLEDQKQSFQELITRVTRLRALKCELLSSESGSVANALNFNTGNKDVDEFLYSLQDALEEATLTGDTLLDKFYRAAQQILTQGKSSSSSAKRSSDIAFVVRKDIRGAQLWAQKHYKKCSTCDKKRAGLPSWEQTDEKSLGLARLADLSLIPGKCFYKAAIRFFRTSCAEHMLDVCRVSAVLAMRGKNGCPIKDPPATAKKITQVFTAWIQTALTTARDEAKKAPWNEEATRNLLLSGAVEVFLHSLHANVSVSLASPTLTNVMEADCTPMNVNVVILTPRYIPALSSLLELLSDAAQRAYFVKHIVQPLAERLGKLLDMVEVVTRYTSLATNIVDALVRMAQMKWFSEVLRKDSSKGAKAAAPLEKMGPKLQAVFFVLAVFGTSVEVDCAIPSPGDISDIAGAKKVLLNVLESFLRLLTAPNPYTTPPTNDPKAADVILRLLRAPTIFLELLNSTFSSSRRLPSTARVGVVDFLASPKAKIRYGLKVFSEIIVDIYRPYAPSTGVVIADENGKAGKPKAAGCVPVADMPRDIVRANVEVAEQAELYMKKLLACRQDTSMESELSQSGNALLNRVMMEARGETLFSAFMKDIEALQVEVVKTVGACVDVWLPFGVEAGGMMESADELLYVRLEARRHK</sequence>
<protein>
    <submittedName>
        <fullName evidence="1">Uncharacterized protein</fullName>
    </submittedName>
</protein>
<dbReference type="Proteomes" id="UP000284403">
    <property type="component" value="Unassembled WGS sequence"/>
</dbReference>
<accession>A0A422MUB0</accession>
<gene>
    <name evidence="1" type="ORF">Tco025E_09631</name>
</gene>
<keyword evidence="2" id="KW-1185">Reference proteome</keyword>
<name>A0A422MUB0_9TRYP</name>
<dbReference type="EMBL" id="MKKU01001211">
    <property type="protein sequence ID" value="RNE96822.1"/>
    <property type="molecule type" value="Genomic_DNA"/>
</dbReference>
<reference evidence="1 2" key="1">
    <citation type="journal article" date="2018" name="BMC Genomics">
        <title>Genomic comparison of Trypanosoma conorhini and Trypanosoma rangeli to Trypanosoma cruzi strains of high and low virulence.</title>
        <authorList>
            <person name="Bradwell K.R."/>
            <person name="Koparde V.N."/>
            <person name="Matveyev A.V."/>
            <person name="Serrano M.G."/>
            <person name="Alves J.M."/>
            <person name="Parikh H."/>
            <person name="Huang B."/>
            <person name="Lee V."/>
            <person name="Espinosa-Alvarez O."/>
            <person name="Ortiz P.A."/>
            <person name="Costa-Martins A.G."/>
            <person name="Teixeira M.M."/>
            <person name="Buck G.A."/>
        </authorList>
    </citation>
    <scope>NUCLEOTIDE SEQUENCE [LARGE SCALE GENOMIC DNA]</scope>
    <source>
        <strain evidence="1 2">025E</strain>
    </source>
</reference>
<dbReference type="OrthoDB" id="272836at2759"/>
<proteinExistence type="predicted"/>